<gene>
    <name evidence="2" type="ORF">SAMN04488029_2879</name>
</gene>
<organism evidence="2 3">
    <name type="scientific">Reichenbachiella faecimaris</name>
    <dbReference type="NCBI Taxonomy" id="692418"/>
    <lineage>
        <taxon>Bacteria</taxon>
        <taxon>Pseudomonadati</taxon>
        <taxon>Bacteroidota</taxon>
        <taxon>Cytophagia</taxon>
        <taxon>Cytophagales</taxon>
        <taxon>Reichenbachiellaceae</taxon>
        <taxon>Reichenbachiella</taxon>
    </lineage>
</organism>
<accession>A0A1W2GIP1</accession>
<feature type="domain" description="Glycosyltransferase 2-like" evidence="1">
    <location>
        <begin position="7"/>
        <end position="173"/>
    </location>
</feature>
<dbReference type="GO" id="GO:0016758">
    <property type="term" value="F:hexosyltransferase activity"/>
    <property type="evidence" value="ECO:0007669"/>
    <property type="project" value="UniProtKB-ARBA"/>
</dbReference>
<protein>
    <submittedName>
        <fullName evidence="2">Glycosyltransferase involved in cell wall bisynthesis</fullName>
    </submittedName>
</protein>
<evidence type="ECO:0000313" key="2">
    <source>
        <dbReference type="EMBL" id="SMD36404.1"/>
    </source>
</evidence>
<keyword evidence="3" id="KW-1185">Reference proteome</keyword>
<name>A0A1W2GIP1_REIFA</name>
<dbReference type="SUPFAM" id="SSF53448">
    <property type="entry name" value="Nucleotide-diphospho-sugar transferases"/>
    <property type="match status" value="1"/>
</dbReference>
<dbReference type="STRING" id="692418.SAMN04488029_2879"/>
<sequence length="313" mass="36552">MENPLVSVICLCYNQARFVQEALDSVMTQSYDSIELIIVDDASSDGSQNEIDNWLSKHTGISFLPIKENLGSTVAFNQGLKLATGKYIIDLAADDILLADRIEKQVRFFEKQAKKVGVIYSNGTYISEVGEKLQTHFDKDRLMPYEGNIYENVIDTYFIPTPTMMMRKDVLDELNGYDESLAYEDFDFWVRSSRNWNYAYQPEVLTLIRKSDQSYSTSWYKQGDAQLHSTYLVCEKIRSINKSESEQMALIRRLQFELRQSAFSGNHKEFDCFYHLYKRLKQPSGFYRLLNALNKMKLDLSFVRRVYHKFRFG</sequence>
<dbReference type="InterPro" id="IPR001173">
    <property type="entry name" value="Glyco_trans_2-like"/>
</dbReference>
<dbReference type="PANTHER" id="PTHR22916">
    <property type="entry name" value="GLYCOSYLTRANSFERASE"/>
    <property type="match status" value="1"/>
</dbReference>
<evidence type="ECO:0000313" key="3">
    <source>
        <dbReference type="Proteomes" id="UP000192472"/>
    </source>
</evidence>
<dbReference type="Proteomes" id="UP000192472">
    <property type="component" value="Unassembled WGS sequence"/>
</dbReference>
<evidence type="ECO:0000259" key="1">
    <source>
        <dbReference type="Pfam" id="PF00535"/>
    </source>
</evidence>
<dbReference type="PANTHER" id="PTHR22916:SF3">
    <property type="entry name" value="UDP-GLCNAC:BETAGAL BETA-1,3-N-ACETYLGLUCOSAMINYLTRANSFERASE-LIKE PROTEIN 1"/>
    <property type="match status" value="1"/>
</dbReference>
<dbReference type="EMBL" id="FWYF01000003">
    <property type="protein sequence ID" value="SMD36404.1"/>
    <property type="molecule type" value="Genomic_DNA"/>
</dbReference>
<dbReference type="Pfam" id="PF00535">
    <property type="entry name" value="Glycos_transf_2"/>
    <property type="match status" value="1"/>
</dbReference>
<reference evidence="2 3" key="1">
    <citation type="submission" date="2017-04" db="EMBL/GenBank/DDBJ databases">
        <authorList>
            <person name="Afonso C.L."/>
            <person name="Miller P.J."/>
            <person name="Scott M.A."/>
            <person name="Spackman E."/>
            <person name="Goraichik I."/>
            <person name="Dimitrov K.M."/>
            <person name="Suarez D.L."/>
            <person name="Swayne D.E."/>
        </authorList>
    </citation>
    <scope>NUCLEOTIDE SEQUENCE [LARGE SCALE GENOMIC DNA]</scope>
    <source>
        <strain evidence="2 3">DSM 26133</strain>
    </source>
</reference>
<proteinExistence type="predicted"/>
<dbReference type="OrthoDB" id="396512at2"/>
<dbReference type="InterPro" id="IPR029044">
    <property type="entry name" value="Nucleotide-diphossugar_trans"/>
</dbReference>
<dbReference type="Gene3D" id="3.90.550.10">
    <property type="entry name" value="Spore Coat Polysaccharide Biosynthesis Protein SpsA, Chain A"/>
    <property type="match status" value="1"/>
</dbReference>
<keyword evidence="2" id="KW-0808">Transferase</keyword>
<dbReference type="AlphaFoldDB" id="A0A1W2GIP1"/>
<dbReference type="RefSeq" id="WP_084373531.1">
    <property type="nucleotide sequence ID" value="NZ_FWYF01000003.1"/>
</dbReference>